<keyword evidence="3" id="KW-1185">Reference proteome</keyword>
<dbReference type="Proteomes" id="UP000636010">
    <property type="component" value="Unassembled WGS sequence"/>
</dbReference>
<evidence type="ECO:0000259" key="1">
    <source>
        <dbReference type="Pfam" id="PF13788"/>
    </source>
</evidence>
<dbReference type="InterPro" id="IPR025438">
    <property type="entry name" value="DUF4180"/>
</dbReference>
<comment type="caution">
    <text evidence="2">The sequence shown here is derived from an EMBL/GenBank/DDBJ whole genome shotgun (WGS) entry which is preliminary data.</text>
</comment>
<gene>
    <name evidence="2" type="ORF">GCM10011506_00780</name>
</gene>
<dbReference type="EMBL" id="BMEC01000001">
    <property type="protein sequence ID" value="GGC19588.1"/>
    <property type="molecule type" value="Genomic_DNA"/>
</dbReference>
<feature type="domain" description="DUF4180" evidence="1">
    <location>
        <begin position="9"/>
        <end position="115"/>
    </location>
</feature>
<name>A0ABQ1L7U0_9BACT</name>
<organism evidence="2 3">
    <name type="scientific">Marivirga lumbricoides</name>
    <dbReference type="NCBI Taxonomy" id="1046115"/>
    <lineage>
        <taxon>Bacteria</taxon>
        <taxon>Pseudomonadati</taxon>
        <taxon>Bacteroidota</taxon>
        <taxon>Cytophagia</taxon>
        <taxon>Cytophagales</taxon>
        <taxon>Marivirgaceae</taxon>
        <taxon>Marivirga</taxon>
    </lineage>
</organism>
<reference evidence="3" key="1">
    <citation type="journal article" date="2019" name="Int. J. Syst. Evol. Microbiol.">
        <title>The Global Catalogue of Microorganisms (GCM) 10K type strain sequencing project: providing services to taxonomists for standard genome sequencing and annotation.</title>
        <authorList>
            <consortium name="The Broad Institute Genomics Platform"/>
            <consortium name="The Broad Institute Genome Sequencing Center for Infectious Disease"/>
            <person name="Wu L."/>
            <person name="Ma J."/>
        </authorList>
    </citation>
    <scope>NUCLEOTIDE SEQUENCE [LARGE SCALE GENOMIC DNA]</scope>
    <source>
        <strain evidence="3">CGMCC 1.10832</strain>
    </source>
</reference>
<evidence type="ECO:0000313" key="2">
    <source>
        <dbReference type="EMBL" id="GGC19588.1"/>
    </source>
</evidence>
<dbReference type="RefSeq" id="WP_188459819.1">
    <property type="nucleotide sequence ID" value="NZ_BAABHU010000001.1"/>
</dbReference>
<evidence type="ECO:0000313" key="3">
    <source>
        <dbReference type="Proteomes" id="UP000636010"/>
    </source>
</evidence>
<accession>A0ABQ1L7U0</accession>
<sequence length="120" mass="13575">MEIVNHQINDIEIAELISNNLIINTIDDGADLVGNLFYGGFNRVVIYEKNIAPEFFDLKSGLAGEILQKFTNYRVYLIIVGDFSKYHSKSLKAFIYESNNSRHVNFVASQAEALKILSTK</sequence>
<dbReference type="Pfam" id="PF13788">
    <property type="entry name" value="DUF4180"/>
    <property type="match status" value="1"/>
</dbReference>
<proteinExistence type="predicted"/>
<protein>
    <recommendedName>
        <fullName evidence="1">DUF4180 domain-containing protein</fullName>
    </recommendedName>
</protein>